<dbReference type="Proteomes" id="UP000654075">
    <property type="component" value="Unassembled WGS sequence"/>
</dbReference>
<dbReference type="PROSITE" id="PS51257">
    <property type="entry name" value="PROKAR_LIPOPROTEIN"/>
    <property type="match status" value="1"/>
</dbReference>
<reference evidence="3" key="1">
    <citation type="submission" date="2021-02" db="EMBL/GenBank/DDBJ databases">
        <authorList>
            <person name="Dougan E. K."/>
            <person name="Rhodes N."/>
            <person name="Thang M."/>
            <person name="Chan C."/>
        </authorList>
    </citation>
    <scope>NUCLEOTIDE SEQUENCE</scope>
</reference>
<dbReference type="PANTHER" id="PTHR16148:SF14">
    <property type="entry name" value="MYND-TYPE DOMAIN-CONTAINING PROTEIN"/>
    <property type="match status" value="1"/>
</dbReference>
<organism evidence="3 4">
    <name type="scientific">Polarella glacialis</name>
    <name type="common">Dinoflagellate</name>
    <dbReference type="NCBI Taxonomy" id="89957"/>
    <lineage>
        <taxon>Eukaryota</taxon>
        <taxon>Sar</taxon>
        <taxon>Alveolata</taxon>
        <taxon>Dinophyceae</taxon>
        <taxon>Suessiales</taxon>
        <taxon>Suessiaceae</taxon>
        <taxon>Polarella</taxon>
    </lineage>
</organism>
<dbReference type="PANTHER" id="PTHR16148">
    <property type="entry name" value="NF-KAPPA-B-REPRESSING FACTOR-RELATED"/>
    <property type="match status" value="1"/>
</dbReference>
<protein>
    <submittedName>
        <fullName evidence="3">Uncharacterized protein</fullName>
    </submittedName>
</protein>
<dbReference type="GO" id="GO:0005730">
    <property type="term" value="C:nucleolus"/>
    <property type="evidence" value="ECO:0007669"/>
    <property type="project" value="TreeGrafter"/>
</dbReference>
<keyword evidence="4" id="KW-1185">Reference proteome</keyword>
<feature type="signal peptide" evidence="2">
    <location>
        <begin position="1"/>
        <end position="28"/>
    </location>
</feature>
<feature type="region of interest" description="Disordered" evidence="1">
    <location>
        <begin position="46"/>
        <end position="65"/>
    </location>
</feature>
<dbReference type="GO" id="GO:0005654">
    <property type="term" value="C:nucleoplasm"/>
    <property type="evidence" value="ECO:0007669"/>
    <property type="project" value="TreeGrafter"/>
</dbReference>
<feature type="chain" id="PRO_5032985323" evidence="2">
    <location>
        <begin position="29"/>
        <end position="304"/>
    </location>
</feature>
<evidence type="ECO:0000313" key="3">
    <source>
        <dbReference type="EMBL" id="CAE8630403.1"/>
    </source>
</evidence>
<dbReference type="EMBL" id="CAJNNV010029866">
    <property type="protein sequence ID" value="CAE8630403.1"/>
    <property type="molecule type" value="Genomic_DNA"/>
</dbReference>
<accession>A0A813GYP1</accession>
<dbReference type="AlphaFoldDB" id="A0A813GYP1"/>
<sequence>MLWHEPRAHRRPRCCSFALRTGMKVVIAASIGMGCQTWVSISSNNNNNNNNNNNKNNNNNNNNNYNYNNNNIISFRRGVLSEALLGGVLLAGSLAPPATAVEPSDQQQQQLAVPSGLKLPAPGRRVLDLGGLLPAAIEQELETAIDLLEKDTPYRFRLFTPPPGFGPEDKFGWPKVVKAVGQYFALESQWDAGSAVVLVASPRSSAGRMANPLTFSVARKLTEKLQYRIASDLFVKISNKFGDTQLVARIGDGEAAAGAALNAIACLRKGACMQPLPEEEARVLAFPRQPAVTTEEALRLVNSR</sequence>
<comment type="caution">
    <text evidence="3">The sequence shown here is derived from an EMBL/GenBank/DDBJ whole genome shotgun (WGS) entry which is preliminary data.</text>
</comment>
<name>A0A813GYP1_POLGL</name>
<evidence type="ECO:0000256" key="2">
    <source>
        <dbReference type="SAM" id="SignalP"/>
    </source>
</evidence>
<evidence type="ECO:0000313" key="4">
    <source>
        <dbReference type="Proteomes" id="UP000654075"/>
    </source>
</evidence>
<evidence type="ECO:0000256" key="1">
    <source>
        <dbReference type="SAM" id="MobiDB-lite"/>
    </source>
</evidence>
<keyword evidence="2" id="KW-0732">Signal</keyword>
<dbReference type="OrthoDB" id="419666at2759"/>
<proteinExistence type="predicted"/>
<gene>
    <name evidence="3" type="ORF">PGLA1383_LOCUS46744</name>
</gene>